<dbReference type="Gene3D" id="1.25.10.10">
    <property type="entry name" value="Leucine-rich Repeat Variant"/>
    <property type="match status" value="1"/>
</dbReference>
<sequence length="308" mass="34188">MSDNSPRRSLNLQGVLKYAVAHTTSPEADAKPSTDLDDEKSRFLEGALNSLTVGASIDFKTALEILDSPETSTEEKKESLNHLRSHIDDIDLANSLAKMGGTKTLIRYITMPEKDLQALSINIVAEMAQNNIFCQDIFTKEKFLPALTRNLSEGNENANIVRCSIYAISSIIRSFQPGMNEFKRINGIKALLPCLKSSNSDVYIKAAFLIASLSSLDKSLRDAFLKADAFSILFENLRPIDCFDVKQETTLYALSTLSLKSNLKLSAGKRKDLDLILAQIISKNNQNENCEDMVNYAKNILENLKTLP</sequence>
<reference evidence="3 4" key="1">
    <citation type="journal article" date="2007" name="Nature">
        <title>Evolution of genes and genomes on the Drosophila phylogeny.</title>
        <authorList>
            <consortium name="Drosophila 12 Genomes Consortium"/>
            <person name="Clark A.G."/>
            <person name="Eisen M.B."/>
            <person name="Smith D.R."/>
            <person name="Bergman C.M."/>
            <person name="Oliver B."/>
            <person name="Markow T.A."/>
            <person name="Kaufman T.C."/>
            <person name="Kellis M."/>
            <person name="Gelbart W."/>
            <person name="Iyer V.N."/>
            <person name="Pollard D.A."/>
            <person name="Sackton T.B."/>
            <person name="Larracuente A.M."/>
            <person name="Singh N.D."/>
            <person name="Abad J.P."/>
            <person name="Abt D.N."/>
            <person name="Adryan B."/>
            <person name="Aguade M."/>
            <person name="Akashi H."/>
            <person name="Anderson W.W."/>
            <person name="Aquadro C.F."/>
            <person name="Ardell D.H."/>
            <person name="Arguello R."/>
            <person name="Artieri C.G."/>
            <person name="Barbash D.A."/>
            <person name="Barker D."/>
            <person name="Barsanti P."/>
            <person name="Batterham P."/>
            <person name="Batzoglou S."/>
            <person name="Begun D."/>
            <person name="Bhutkar A."/>
            <person name="Blanco E."/>
            <person name="Bosak S.A."/>
            <person name="Bradley R.K."/>
            <person name="Brand A.D."/>
            <person name="Brent M.R."/>
            <person name="Brooks A.N."/>
            <person name="Brown R.H."/>
            <person name="Butlin R.K."/>
            <person name="Caggese C."/>
            <person name="Calvi B.R."/>
            <person name="Bernardo de Carvalho A."/>
            <person name="Caspi A."/>
            <person name="Castrezana S."/>
            <person name="Celniker S.E."/>
            <person name="Chang J.L."/>
            <person name="Chapple C."/>
            <person name="Chatterji S."/>
            <person name="Chinwalla A."/>
            <person name="Civetta A."/>
            <person name="Clifton S.W."/>
            <person name="Comeron J.M."/>
            <person name="Costello J.C."/>
            <person name="Coyne J.A."/>
            <person name="Daub J."/>
            <person name="David R.G."/>
            <person name="Delcher A.L."/>
            <person name="Delehaunty K."/>
            <person name="Do C.B."/>
            <person name="Ebling H."/>
            <person name="Edwards K."/>
            <person name="Eickbush T."/>
            <person name="Evans J.D."/>
            <person name="Filipski A."/>
            <person name="Findeiss S."/>
            <person name="Freyhult E."/>
            <person name="Fulton L."/>
            <person name="Fulton R."/>
            <person name="Garcia A.C."/>
            <person name="Gardiner A."/>
            <person name="Garfield D.A."/>
            <person name="Garvin B.E."/>
            <person name="Gibson G."/>
            <person name="Gilbert D."/>
            <person name="Gnerre S."/>
            <person name="Godfrey J."/>
            <person name="Good R."/>
            <person name="Gotea V."/>
            <person name="Gravely B."/>
            <person name="Greenberg A.J."/>
            <person name="Griffiths-Jones S."/>
            <person name="Gross S."/>
            <person name="Guigo R."/>
            <person name="Gustafson E.A."/>
            <person name="Haerty W."/>
            <person name="Hahn M.W."/>
            <person name="Halligan D.L."/>
            <person name="Halpern A.L."/>
            <person name="Halter G.M."/>
            <person name="Han M.V."/>
            <person name="Heger A."/>
            <person name="Hillier L."/>
            <person name="Hinrichs A.S."/>
            <person name="Holmes I."/>
            <person name="Hoskins R.A."/>
            <person name="Hubisz M.J."/>
            <person name="Hultmark D."/>
            <person name="Huntley M.A."/>
            <person name="Jaffe D.B."/>
            <person name="Jagadeeshan S."/>
            <person name="Jeck W.R."/>
            <person name="Johnson J."/>
            <person name="Jones C.D."/>
            <person name="Jordan W.C."/>
            <person name="Karpen G.H."/>
            <person name="Kataoka E."/>
            <person name="Keightley P.D."/>
            <person name="Kheradpour P."/>
            <person name="Kirkness E.F."/>
            <person name="Koerich L.B."/>
            <person name="Kristiansen K."/>
            <person name="Kudrna D."/>
            <person name="Kulathinal R.J."/>
            <person name="Kumar S."/>
            <person name="Kwok R."/>
            <person name="Lander E."/>
            <person name="Langley C.H."/>
            <person name="Lapoint R."/>
            <person name="Lazzaro B.P."/>
            <person name="Lee S.J."/>
            <person name="Levesque L."/>
            <person name="Li R."/>
            <person name="Lin C.F."/>
            <person name="Lin M.F."/>
            <person name="Lindblad-Toh K."/>
            <person name="Llopart A."/>
            <person name="Long M."/>
            <person name="Low L."/>
            <person name="Lozovsky E."/>
            <person name="Lu J."/>
            <person name="Luo M."/>
            <person name="Machado C.A."/>
            <person name="Makalowski W."/>
            <person name="Marzo M."/>
            <person name="Matsuda M."/>
            <person name="Matzkin L."/>
            <person name="McAllister B."/>
            <person name="McBride C.S."/>
            <person name="McKernan B."/>
            <person name="McKernan K."/>
            <person name="Mendez-Lago M."/>
            <person name="Minx P."/>
            <person name="Mollenhauer M.U."/>
            <person name="Montooth K."/>
            <person name="Mount S.M."/>
            <person name="Mu X."/>
            <person name="Myers E."/>
            <person name="Negre B."/>
            <person name="Newfeld S."/>
            <person name="Nielsen R."/>
            <person name="Noor M.A."/>
            <person name="O'Grady P."/>
            <person name="Pachter L."/>
            <person name="Papaceit M."/>
            <person name="Parisi M.J."/>
            <person name="Parisi M."/>
            <person name="Parts L."/>
            <person name="Pedersen J.S."/>
            <person name="Pesole G."/>
            <person name="Phillippy A.M."/>
            <person name="Ponting C.P."/>
            <person name="Pop M."/>
            <person name="Porcelli D."/>
            <person name="Powell J.R."/>
            <person name="Prohaska S."/>
            <person name="Pruitt K."/>
            <person name="Puig M."/>
            <person name="Quesneville H."/>
            <person name="Ram K.R."/>
            <person name="Rand D."/>
            <person name="Rasmussen M.D."/>
            <person name="Reed L.K."/>
            <person name="Reenan R."/>
            <person name="Reily A."/>
            <person name="Remington K.A."/>
            <person name="Rieger T.T."/>
            <person name="Ritchie M.G."/>
            <person name="Robin C."/>
            <person name="Rogers Y.H."/>
            <person name="Rohde C."/>
            <person name="Rozas J."/>
            <person name="Rubenfield M.J."/>
            <person name="Ruiz A."/>
            <person name="Russo S."/>
            <person name="Salzberg S.L."/>
            <person name="Sanchez-Gracia A."/>
            <person name="Saranga D.J."/>
            <person name="Sato H."/>
            <person name="Schaeffer S.W."/>
            <person name="Schatz M.C."/>
            <person name="Schlenke T."/>
            <person name="Schwartz R."/>
            <person name="Segarra C."/>
            <person name="Singh R.S."/>
            <person name="Sirot L."/>
            <person name="Sirota M."/>
            <person name="Sisneros N.B."/>
            <person name="Smith C.D."/>
            <person name="Smith T.F."/>
            <person name="Spieth J."/>
            <person name="Stage D.E."/>
            <person name="Stark A."/>
            <person name="Stephan W."/>
            <person name="Strausberg R.L."/>
            <person name="Strempel S."/>
            <person name="Sturgill D."/>
            <person name="Sutton G."/>
            <person name="Sutton G.G."/>
            <person name="Tao W."/>
            <person name="Teichmann S."/>
            <person name="Tobari Y.N."/>
            <person name="Tomimura Y."/>
            <person name="Tsolas J.M."/>
            <person name="Valente V.L."/>
            <person name="Venter E."/>
            <person name="Venter J.C."/>
            <person name="Vicario S."/>
            <person name="Vieira F.G."/>
            <person name="Vilella A.J."/>
            <person name="Villasante A."/>
            <person name="Walenz B."/>
            <person name="Wang J."/>
            <person name="Wasserman M."/>
            <person name="Watts T."/>
            <person name="Wilson D."/>
            <person name="Wilson R.K."/>
            <person name="Wing R.A."/>
            <person name="Wolfner M.F."/>
            <person name="Wong A."/>
            <person name="Wong G.K."/>
            <person name="Wu C.I."/>
            <person name="Wu G."/>
            <person name="Yamamoto D."/>
            <person name="Yang H.P."/>
            <person name="Yang S.P."/>
            <person name="Yorke J.A."/>
            <person name="Yoshida K."/>
            <person name="Zdobnov E."/>
            <person name="Zhang P."/>
            <person name="Zhang Y."/>
            <person name="Zimin A.V."/>
            <person name="Baldwin J."/>
            <person name="Abdouelleil A."/>
            <person name="Abdulkadir J."/>
            <person name="Abebe A."/>
            <person name="Abera B."/>
            <person name="Abreu J."/>
            <person name="Acer S.C."/>
            <person name="Aftuck L."/>
            <person name="Alexander A."/>
            <person name="An P."/>
            <person name="Anderson E."/>
            <person name="Anderson S."/>
            <person name="Arachi H."/>
            <person name="Azer M."/>
            <person name="Bachantsang P."/>
            <person name="Barry A."/>
            <person name="Bayul T."/>
            <person name="Berlin A."/>
            <person name="Bessette D."/>
            <person name="Bloom T."/>
            <person name="Blye J."/>
            <person name="Boguslavskiy L."/>
            <person name="Bonnet C."/>
            <person name="Boukhgalter B."/>
            <person name="Bourzgui I."/>
            <person name="Brown A."/>
            <person name="Cahill P."/>
            <person name="Channer S."/>
            <person name="Cheshatsang Y."/>
            <person name="Chuda L."/>
            <person name="Citroen M."/>
            <person name="Collymore A."/>
            <person name="Cooke P."/>
            <person name="Costello M."/>
            <person name="D'Aco K."/>
            <person name="Daza R."/>
            <person name="De Haan G."/>
            <person name="DeGray S."/>
            <person name="DeMaso C."/>
            <person name="Dhargay N."/>
            <person name="Dooley K."/>
            <person name="Dooley E."/>
            <person name="Doricent M."/>
            <person name="Dorje P."/>
            <person name="Dorjee K."/>
            <person name="Dupes A."/>
            <person name="Elong R."/>
            <person name="Falk J."/>
            <person name="Farina A."/>
            <person name="Faro S."/>
            <person name="Ferguson D."/>
            <person name="Fisher S."/>
            <person name="Foley C.D."/>
            <person name="Franke A."/>
            <person name="Friedrich D."/>
            <person name="Gadbois L."/>
            <person name="Gearin G."/>
            <person name="Gearin C.R."/>
            <person name="Giannoukos G."/>
            <person name="Goode T."/>
            <person name="Graham J."/>
            <person name="Grandbois E."/>
            <person name="Grewal S."/>
            <person name="Gyaltsen K."/>
            <person name="Hafez N."/>
            <person name="Hagos B."/>
            <person name="Hall J."/>
            <person name="Henson C."/>
            <person name="Hollinger A."/>
            <person name="Honan T."/>
            <person name="Huard M.D."/>
            <person name="Hughes L."/>
            <person name="Hurhula B."/>
            <person name="Husby M.E."/>
            <person name="Kamat A."/>
            <person name="Kanga B."/>
            <person name="Kashin S."/>
            <person name="Khazanovich D."/>
            <person name="Kisner P."/>
            <person name="Lance K."/>
            <person name="Lara M."/>
            <person name="Lee W."/>
            <person name="Lennon N."/>
            <person name="Letendre F."/>
            <person name="LeVine R."/>
            <person name="Lipovsky A."/>
            <person name="Liu X."/>
            <person name="Liu J."/>
            <person name="Liu S."/>
            <person name="Lokyitsang T."/>
            <person name="Lokyitsang Y."/>
            <person name="Lubonja R."/>
            <person name="Lui A."/>
            <person name="MacDonald P."/>
            <person name="Magnisalis V."/>
            <person name="Maru K."/>
            <person name="Matthews C."/>
            <person name="McCusker W."/>
            <person name="McDonough S."/>
            <person name="Mehta T."/>
            <person name="Meldrim J."/>
            <person name="Meneus L."/>
            <person name="Mihai O."/>
            <person name="Mihalev A."/>
            <person name="Mihova T."/>
            <person name="Mittelman R."/>
            <person name="Mlenga V."/>
            <person name="Montmayeur A."/>
            <person name="Mulrain L."/>
            <person name="Navidi A."/>
            <person name="Naylor J."/>
            <person name="Negash T."/>
            <person name="Nguyen T."/>
            <person name="Nguyen N."/>
            <person name="Nicol R."/>
            <person name="Norbu C."/>
            <person name="Norbu N."/>
            <person name="Novod N."/>
            <person name="O'Neill B."/>
            <person name="Osman S."/>
            <person name="Markiewicz E."/>
            <person name="Oyono O.L."/>
            <person name="Patti C."/>
            <person name="Phunkhang P."/>
            <person name="Pierre F."/>
            <person name="Priest M."/>
            <person name="Raghuraman S."/>
            <person name="Rege F."/>
            <person name="Reyes R."/>
            <person name="Rise C."/>
            <person name="Rogov P."/>
            <person name="Ross K."/>
            <person name="Ryan E."/>
            <person name="Settipalli S."/>
            <person name="Shea T."/>
            <person name="Sherpa N."/>
            <person name="Shi L."/>
            <person name="Shih D."/>
            <person name="Sparrow T."/>
            <person name="Spaulding J."/>
            <person name="Stalker J."/>
            <person name="Stange-Thomann N."/>
            <person name="Stavropoulos S."/>
            <person name="Stone C."/>
            <person name="Strader C."/>
            <person name="Tesfaye S."/>
            <person name="Thomson T."/>
            <person name="Thoulutsang Y."/>
            <person name="Thoulutsang D."/>
            <person name="Topham K."/>
            <person name="Topping I."/>
            <person name="Tsamla T."/>
            <person name="Vassiliev H."/>
            <person name="Vo A."/>
            <person name="Wangchuk T."/>
            <person name="Wangdi T."/>
            <person name="Weiand M."/>
            <person name="Wilkinson J."/>
            <person name="Wilson A."/>
            <person name="Yadav S."/>
            <person name="Young G."/>
            <person name="Yu Q."/>
            <person name="Zembek L."/>
            <person name="Zhong D."/>
            <person name="Zimmer A."/>
            <person name="Zwirko Z."/>
            <person name="Jaffe D.B."/>
            <person name="Alvarez P."/>
            <person name="Brockman W."/>
            <person name="Butler J."/>
            <person name="Chin C."/>
            <person name="Gnerre S."/>
            <person name="Grabherr M."/>
            <person name="Kleber M."/>
            <person name="Mauceli E."/>
            <person name="MacCallum I."/>
        </authorList>
    </citation>
    <scope>NUCLEOTIDE SEQUENCE [LARGE SCALE GENOMIC DNA]</scope>
    <source>
        <strain evidence="4">MSH-3 / Tucson 14011-0111.49</strain>
    </source>
</reference>
<evidence type="ECO:0000259" key="2">
    <source>
        <dbReference type="Pfam" id="PF08609"/>
    </source>
</evidence>
<dbReference type="eggNOG" id="KOG2160">
    <property type="taxonomic scope" value="Eukaryota"/>
</dbReference>
<keyword evidence="1" id="KW-0677">Repeat</keyword>
<dbReference type="SMR" id="B4GRI3"/>
<protein>
    <submittedName>
        <fullName evidence="3">GL24934</fullName>
    </submittedName>
</protein>
<dbReference type="SUPFAM" id="SSF48371">
    <property type="entry name" value="ARM repeat"/>
    <property type="match status" value="1"/>
</dbReference>
<name>B4GRI3_DROPE</name>
<dbReference type="Proteomes" id="UP000008744">
    <property type="component" value="Unassembled WGS sequence"/>
</dbReference>
<dbReference type="PhylomeDB" id="B4GRI3"/>
<dbReference type="AlphaFoldDB" id="B4GRI3"/>
<dbReference type="STRING" id="7234.B4GRI3"/>
<dbReference type="PANTHER" id="PTHR19316:SF18">
    <property type="entry name" value="HSP70-BINDING PROTEIN 1"/>
    <property type="match status" value="1"/>
</dbReference>
<dbReference type="InterPro" id="IPR011989">
    <property type="entry name" value="ARM-like"/>
</dbReference>
<dbReference type="GO" id="GO:0000774">
    <property type="term" value="F:adenyl-nucleotide exchange factor activity"/>
    <property type="evidence" value="ECO:0007669"/>
    <property type="project" value="TreeGrafter"/>
</dbReference>
<dbReference type="KEGG" id="dpe:6596055"/>
<evidence type="ECO:0000256" key="1">
    <source>
        <dbReference type="ARBA" id="ARBA00022737"/>
    </source>
</evidence>
<evidence type="ECO:0000313" key="4">
    <source>
        <dbReference type="Proteomes" id="UP000008744"/>
    </source>
</evidence>
<dbReference type="InterPro" id="IPR050693">
    <property type="entry name" value="Hsp70_NEF-Inhibitors"/>
</dbReference>
<dbReference type="GO" id="GO:0005783">
    <property type="term" value="C:endoplasmic reticulum"/>
    <property type="evidence" value="ECO:0007669"/>
    <property type="project" value="TreeGrafter"/>
</dbReference>
<proteinExistence type="predicted"/>
<dbReference type="InterPro" id="IPR013918">
    <property type="entry name" value="Nucleotide_exch_fac_Fes1"/>
</dbReference>
<keyword evidence="4" id="KW-1185">Reference proteome</keyword>
<dbReference type="OMA" id="VRHHEPC"/>
<dbReference type="OrthoDB" id="10250458at2759"/>
<organism evidence="4">
    <name type="scientific">Drosophila persimilis</name>
    <name type="common">Fruit fly</name>
    <dbReference type="NCBI Taxonomy" id="7234"/>
    <lineage>
        <taxon>Eukaryota</taxon>
        <taxon>Metazoa</taxon>
        <taxon>Ecdysozoa</taxon>
        <taxon>Arthropoda</taxon>
        <taxon>Hexapoda</taxon>
        <taxon>Insecta</taxon>
        <taxon>Pterygota</taxon>
        <taxon>Neoptera</taxon>
        <taxon>Endopterygota</taxon>
        <taxon>Diptera</taxon>
        <taxon>Brachycera</taxon>
        <taxon>Muscomorpha</taxon>
        <taxon>Ephydroidea</taxon>
        <taxon>Drosophilidae</taxon>
        <taxon>Drosophila</taxon>
        <taxon>Sophophora</taxon>
    </lineage>
</organism>
<dbReference type="PANTHER" id="PTHR19316">
    <property type="entry name" value="PROTEIN FOLDING REGULATOR"/>
    <property type="match status" value="1"/>
</dbReference>
<dbReference type="HOGENOM" id="CLU_049387_0_0_1"/>
<evidence type="ECO:0000313" key="3">
    <source>
        <dbReference type="EMBL" id="EDW40368.1"/>
    </source>
</evidence>
<dbReference type="EMBL" id="CH479188">
    <property type="protein sequence ID" value="EDW40368.1"/>
    <property type="molecule type" value="Genomic_DNA"/>
</dbReference>
<gene>
    <name evidence="3" type="primary">Dper\GL24934</name>
    <name evidence="3" type="ORF">Dper_GL24934</name>
</gene>
<dbReference type="InterPro" id="IPR016024">
    <property type="entry name" value="ARM-type_fold"/>
</dbReference>
<feature type="domain" description="Nucleotide exchange factor Fes1" evidence="2">
    <location>
        <begin position="12"/>
        <end position="96"/>
    </location>
</feature>
<accession>B4GRI3</accession>
<dbReference type="Pfam" id="PF08609">
    <property type="entry name" value="Fes1"/>
    <property type="match status" value="1"/>
</dbReference>